<dbReference type="AlphaFoldDB" id="A0AA96WUK4"/>
<name>A0AA96WUK4_LEPBY</name>
<feature type="region of interest" description="Disordered" evidence="1">
    <location>
        <begin position="1"/>
        <end position="30"/>
    </location>
</feature>
<dbReference type="RefSeq" id="WP_017287206.1">
    <property type="nucleotide sequence ID" value="NZ_CP130144.1"/>
</dbReference>
<protein>
    <submittedName>
        <fullName evidence="2">Uncharacterized protein</fullName>
    </submittedName>
</protein>
<reference evidence="2" key="2">
    <citation type="submission" date="2023-07" db="EMBL/GenBank/DDBJ databases">
        <authorList>
            <person name="Bai X.-H."/>
            <person name="Wang H.-H."/>
            <person name="Wang J."/>
            <person name="Ma M.-Y."/>
            <person name="Hu H.-H."/>
            <person name="Song Z.-L."/>
            <person name="Ma H.-G."/>
            <person name="Fan Y."/>
            <person name="Du C.-Y."/>
            <person name="Xu J.-C."/>
        </authorList>
    </citation>
    <scope>NUCLEOTIDE SEQUENCE</scope>
    <source>
        <strain evidence="2">CZ1</strain>
    </source>
</reference>
<sequence>MSSSNSNGHPASIAITSDDEQISGVTTSPASREALIPNNLSSNKRAIIERLIELHQHNANRR</sequence>
<proteinExistence type="predicted"/>
<evidence type="ECO:0000313" key="2">
    <source>
        <dbReference type="EMBL" id="WNZ45468.1"/>
    </source>
</evidence>
<evidence type="ECO:0000256" key="1">
    <source>
        <dbReference type="SAM" id="MobiDB-lite"/>
    </source>
</evidence>
<dbReference type="EMBL" id="CP130144">
    <property type="protein sequence ID" value="WNZ45468.1"/>
    <property type="molecule type" value="Genomic_DNA"/>
</dbReference>
<accession>A0AA96WUK4</accession>
<organism evidence="2">
    <name type="scientific">Leptolyngbya boryana CZ1</name>
    <dbReference type="NCBI Taxonomy" id="3060204"/>
    <lineage>
        <taxon>Bacteria</taxon>
        <taxon>Bacillati</taxon>
        <taxon>Cyanobacteriota</taxon>
        <taxon>Cyanophyceae</taxon>
        <taxon>Leptolyngbyales</taxon>
        <taxon>Leptolyngbyaceae</taxon>
        <taxon>Leptolyngbya group</taxon>
        <taxon>Leptolyngbya</taxon>
    </lineage>
</organism>
<gene>
    <name evidence="2" type="ORF">Q2T42_27130</name>
</gene>
<reference evidence="2" key="1">
    <citation type="journal article" date="2023" name="Plants (Basel)">
        <title>Genomic Analysis of Leptolyngbya boryana CZ1 Reveals Efficient Carbon Fixation Modules.</title>
        <authorList>
            <person name="Bai X."/>
            <person name="Wang H."/>
            <person name="Cheng W."/>
            <person name="Wang J."/>
            <person name="Ma M."/>
            <person name="Hu H."/>
            <person name="Song Z."/>
            <person name="Ma H."/>
            <person name="Fan Y."/>
            <person name="Du C."/>
            <person name="Xu J."/>
        </authorList>
    </citation>
    <scope>NUCLEOTIDE SEQUENCE</scope>
    <source>
        <strain evidence="2">CZ1</strain>
    </source>
</reference>